<proteinExistence type="predicted"/>
<evidence type="ECO:0000313" key="3">
    <source>
        <dbReference type="Proteomes" id="UP000321548"/>
    </source>
</evidence>
<organism evidence="2 3">
    <name type="scientific">Zeimonas arvi</name>
    <dbReference type="NCBI Taxonomy" id="2498847"/>
    <lineage>
        <taxon>Bacteria</taxon>
        <taxon>Pseudomonadati</taxon>
        <taxon>Pseudomonadota</taxon>
        <taxon>Betaproteobacteria</taxon>
        <taxon>Burkholderiales</taxon>
        <taxon>Burkholderiaceae</taxon>
        <taxon>Zeimonas</taxon>
    </lineage>
</organism>
<dbReference type="RefSeq" id="WP_147704631.1">
    <property type="nucleotide sequence ID" value="NZ_VDUY01000004.1"/>
</dbReference>
<protein>
    <submittedName>
        <fullName evidence="2">Uncharacterized protein</fullName>
    </submittedName>
</protein>
<sequence length="423" mass="46762">MRWHIPIVILAALAAPVIVLADCELDHMSCVNTCAGGGLAAALLSKGRSDVESAMKQCTSRCDSAQSMCLRREQARQRQEEAAAREREARNRERAERELAEAHNAERKARLEIVQQQGSMPPLPAPSLKSPDLLVDFAADIDAERPDEAERLYRLAAETSGPHGERARERLDALARPAEPGADGLLPRRRLPPGKLQALLPAEIRRQLESDSRFAVPPPLRQVVYETQGRATDGSHQSAEAIRLSPAGSGFWLRQTRSRSEIGDRVVESSSNHMSALAGLVTLAYADGSDEAGKNGHSYRSWPARIELTGTIFPLVAGQRFLLATDYESASRWGDRPEQRKRWRLSADCTVGPDVDAASVRPEFPGRATTLDCNWTTIDEGRTTRLSRRDHFLPELGLFASQVTGSEFQSEQYRRTISRLAIE</sequence>
<dbReference type="EMBL" id="VDUY01000004">
    <property type="protein sequence ID" value="TXL65436.1"/>
    <property type="molecule type" value="Genomic_DNA"/>
</dbReference>
<accession>A0A5C8NW53</accession>
<dbReference type="Proteomes" id="UP000321548">
    <property type="component" value="Unassembled WGS sequence"/>
</dbReference>
<dbReference type="AlphaFoldDB" id="A0A5C8NW53"/>
<keyword evidence="3" id="KW-1185">Reference proteome</keyword>
<evidence type="ECO:0000256" key="1">
    <source>
        <dbReference type="SAM" id="MobiDB-lite"/>
    </source>
</evidence>
<gene>
    <name evidence="2" type="ORF">FHP08_11705</name>
</gene>
<reference evidence="2 3" key="1">
    <citation type="submission" date="2019-06" db="EMBL/GenBank/DDBJ databases">
        <title>Quisquiliibacterium sp. nov., isolated from a maize field.</title>
        <authorList>
            <person name="Lin S.-Y."/>
            <person name="Tsai C.-F."/>
            <person name="Young C.-C."/>
        </authorList>
    </citation>
    <scope>NUCLEOTIDE SEQUENCE [LARGE SCALE GENOMIC DNA]</scope>
    <source>
        <strain evidence="2 3">CC-CFT501</strain>
    </source>
</reference>
<name>A0A5C8NW53_9BURK</name>
<feature type="region of interest" description="Disordered" evidence="1">
    <location>
        <begin position="80"/>
        <end position="104"/>
    </location>
</feature>
<comment type="caution">
    <text evidence="2">The sequence shown here is derived from an EMBL/GenBank/DDBJ whole genome shotgun (WGS) entry which is preliminary data.</text>
</comment>
<evidence type="ECO:0000313" key="2">
    <source>
        <dbReference type="EMBL" id="TXL65436.1"/>
    </source>
</evidence>